<protein>
    <submittedName>
        <fullName evidence="1">Uncharacterized protein</fullName>
    </submittedName>
</protein>
<dbReference type="AlphaFoldDB" id="A0A654CCA3"/>
<name>A0A654CCA3_BACMY</name>
<evidence type="ECO:0000313" key="1">
    <source>
        <dbReference type="EMBL" id="VXC88802.1"/>
    </source>
</evidence>
<accession>A0A654CCA3</accession>
<evidence type="ECO:0000313" key="2">
    <source>
        <dbReference type="Proteomes" id="UP000437562"/>
    </source>
</evidence>
<dbReference type="EMBL" id="CABWMC010000034">
    <property type="protein sequence ID" value="VXC88802.1"/>
    <property type="molecule type" value="Genomic_DNA"/>
</dbReference>
<proteinExistence type="predicted"/>
<organism evidence="1 2">
    <name type="scientific">Bacillus mycoides</name>
    <dbReference type="NCBI Taxonomy" id="1405"/>
    <lineage>
        <taxon>Bacteria</taxon>
        <taxon>Bacillati</taxon>
        <taxon>Bacillota</taxon>
        <taxon>Bacilli</taxon>
        <taxon>Bacillales</taxon>
        <taxon>Bacillaceae</taxon>
        <taxon>Bacillus</taxon>
        <taxon>Bacillus cereus group</taxon>
    </lineage>
</organism>
<reference evidence="1 2" key="1">
    <citation type="submission" date="2019-10" db="EMBL/GenBank/DDBJ databases">
        <authorList>
            <person name="Karimi E."/>
        </authorList>
    </citation>
    <scope>NUCLEOTIDE SEQUENCE [LARGE SCALE GENOMIC DNA]</scope>
    <source>
        <strain evidence="1">Bacillus sp. 71</strain>
    </source>
</reference>
<sequence length="49" mass="5790">MRGWVLLKTKHSRINYILPKMECVFYVLIVDKNLNKNFILHNKTASVIS</sequence>
<gene>
    <name evidence="1" type="ORF">BACI71_90201</name>
</gene>
<dbReference type="Proteomes" id="UP000437562">
    <property type="component" value="Unassembled WGS sequence"/>
</dbReference>